<organism evidence="3 4">
    <name type="scientific">Brevundimonas aurifodinae</name>
    <dbReference type="NCBI Taxonomy" id="1508312"/>
    <lineage>
        <taxon>Bacteria</taxon>
        <taxon>Pseudomonadati</taxon>
        <taxon>Pseudomonadota</taxon>
        <taxon>Alphaproteobacteria</taxon>
        <taxon>Caulobacterales</taxon>
        <taxon>Caulobacteraceae</taxon>
        <taxon>Brevundimonas</taxon>
    </lineage>
</organism>
<evidence type="ECO:0000256" key="2">
    <source>
        <dbReference type="SAM" id="Phobius"/>
    </source>
</evidence>
<dbReference type="RefSeq" id="WP_349683474.1">
    <property type="nucleotide sequence ID" value="NZ_JBEGDD010000002.1"/>
</dbReference>
<gene>
    <name evidence="3" type="ORF">ABN401_03640</name>
</gene>
<evidence type="ECO:0000313" key="4">
    <source>
        <dbReference type="Proteomes" id="UP001445732"/>
    </source>
</evidence>
<accession>A0ABV1NMG4</accession>
<feature type="transmembrane region" description="Helical" evidence="2">
    <location>
        <begin position="92"/>
        <end position="111"/>
    </location>
</feature>
<keyword evidence="2" id="KW-1133">Transmembrane helix</keyword>
<comment type="caution">
    <text evidence="3">The sequence shown here is derived from an EMBL/GenBank/DDBJ whole genome shotgun (WGS) entry which is preliminary data.</text>
</comment>
<dbReference type="EMBL" id="JBEGDD010000002">
    <property type="protein sequence ID" value="MEQ7154304.1"/>
    <property type="molecule type" value="Genomic_DNA"/>
</dbReference>
<feature type="region of interest" description="Disordered" evidence="1">
    <location>
        <begin position="1"/>
        <end position="47"/>
    </location>
</feature>
<keyword evidence="4" id="KW-1185">Reference proteome</keyword>
<dbReference type="Proteomes" id="UP001445732">
    <property type="component" value="Unassembled WGS sequence"/>
</dbReference>
<keyword evidence="2" id="KW-0812">Transmembrane</keyword>
<name>A0ABV1NMG4_9CAUL</name>
<evidence type="ECO:0000313" key="3">
    <source>
        <dbReference type="EMBL" id="MEQ7154304.1"/>
    </source>
</evidence>
<sequence length="114" mass="12459">MPKKLPDPTLSTPQSALPKISRREDGLQSTREAFVRERKKRRRYGPSDKLKVDMKTGICEASGEALHYLPSILTVLTALRFAGWLIPLLSGVALVAAGLPSTAIKAVLSLFTRS</sequence>
<reference evidence="3 4" key="1">
    <citation type="submission" date="2024-06" db="EMBL/GenBank/DDBJ databases">
        <title>Brevundimonas sp. C11.</title>
        <authorList>
            <person name="Maltman C."/>
        </authorList>
    </citation>
    <scope>NUCLEOTIDE SEQUENCE [LARGE SCALE GENOMIC DNA]</scope>
    <source>
        <strain evidence="3 4">C11</strain>
    </source>
</reference>
<keyword evidence="2" id="KW-0472">Membrane</keyword>
<protein>
    <submittedName>
        <fullName evidence="3">Uncharacterized protein</fullName>
    </submittedName>
</protein>
<evidence type="ECO:0000256" key="1">
    <source>
        <dbReference type="SAM" id="MobiDB-lite"/>
    </source>
</evidence>
<proteinExistence type="predicted"/>